<dbReference type="EC" id="6.3.4.18" evidence="3 4"/>
<dbReference type="InterPro" id="IPR013815">
    <property type="entry name" value="ATP_grasp_subdomain_1"/>
</dbReference>
<sequence>MSRVSAPAQPTARVGIIGGGQLARMSHAAGTPLGIETHVLDAPGAPAEAAGARLVVGTADRLDDLARLARRVDVVTFDHEHADRAALQALAARGVAIRPGPEVKHLAQDKLHARRRLGGDLGLPVPAFTSVQDVSEVRAFAAAHGWPVVLKAISGGYDGRGVRIAADVAEAEAALAALGRPALAEAHVAIDTELSVLVARAAGTGESRAYPVVETLQQDGICHEVVLPARVPGALAARAHALALELAEAIGLEGLLAVELFVAGDELLINELALRPHNSGHVTLDGCVTSQFEQHLRAVLGWPLGATRPVAPAAAMVNVLGPADGSDPGHRVARALAVEGAHVHLYGKAPRPGRKLGHVTALGADADAALDAARTAARILEGER</sequence>
<dbReference type="EMBL" id="CP088295">
    <property type="protein sequence ID" value="UUY06123.1"/>
    <property type="molecule type" value="Genomic_DNA"/>
</dbReference>
<evidence type="ECO:0000256" key="4">
    <source>
        <dbReference type="RuleBase" id="RU361200"/>
    </source>
</evidence>
<dbReference type="Gene3D" id="3.30.470.20">
    <property type="entry name" value="ATP-grasp fold, B domain"/>
    <property type="match status" value="1"/>
</dbReference>
<name>A0ABY5PN37_9ACTN</name>
<dbReference type="RefSeq" id="WP_353866552.1">
    <property type="nucleotide sequence ID" value="NZ_CP088295.1"/>
</dbReference>
<dbReference type="InterPro" id="IPR011054">
    <property type="entry name" value="Rudment_hybrid_motif"/>
</dbReference>
<dbReference type="SUPFAM" id="SSF56059">
    <property type="entry name" value="Glutathione synthetase ATP-binding domain-like"/>
    <property type="match status" value="1"/>
</dbReference>
<comment type="function">
    <text evidence="4">Catalyzes the ATP-dependent conversion of 5-aminoimidazole ribonucleotide (AIR) and HCO(3)- to N5-carboxyaminoimidazole ribonucleotide (N5-CAIR).</text>
</comment>
<dbReference type="Pfam" id="PF02222">
    <property type="entry name" value="ATP-grasp"/>
    <property type="match status" value="1"/>
</dbReference>
<dbReference type="Gene3D" id="3.40.50.20">
    <property type="match status" value="1"/>
</dbReference>
<feature type="domain" description="Phosphoribosylaminoimidazole carboxylase C-terminal" evidence="6">
    <location>
        <begin position="314"/>
        <end position="370"/>
    </location>
</feature>
<evidence type="ECO:0000313" key="8">
    <source>
        <dbReference type="EMBL" id="UUY06123.1"/>
    </source>
</evidence>
<feature type="binding site" evidence="3">
    <location>
        <begin position="185"/>
        <end position="188"/>
    </location>
    <ligand>
        <name>ATP</name>
        <dbReference type="ChEBI" id="CHEBI:30616"/>
    </ligand>
</feature>
<comment type="function">
    <text evidence="3">Catalyzes the ATP-dependent conversion of 5-aminoimidazole ribonucleotide (AIR) and HCO(3)(-) to N5-carboxyaminoimidazole ribonucleotide (N5-CAIR).</text>
</comment>
<feature type="domain" description="PurT/PurK-like preATP-grasp" evidence="7">
    <location>
        <begin position="13"/>
        <end position="108"/>
    </location>
</feature>
<evidence type="ECO:0000313" key="9">
    <source>
        <dbReference type="Proteomes" id="UP001058860"/>
    </source>
</evidence>
<dbReference type="InterPro" id="IPR003135">
    <property type="entry name" value="ATP-grasp_carboxylate-amine"/>
</dbReference>
<comment type="similarity">
    <text evidence="3 4">Belongs to the PurK/PurT family.</text>
</comment>
<protein>
    <recommendedName>
        <fullName evidence="3 4">N5-carboxyaminoimidazole ribonucleotide synthase</fullName>
        <shortName evidence="3 4">N5-CAIR synthase</shortName>
        <ecNumber evidence="3 4">6.3.4.18</ecNumber>
    </recommendedName>
    <alternativeName>
        <fullName evidence="3 4">5-(carboxyamino)imidazole ribonucleotide synthetase</fullName>
    </alternativeName>
</protein>
<organism evidence="8 9">
    <name type="scientific">Svornostia abyssi</name>
    <dbReference type="NCBI Taxonomy" id="2898438"/>
    <lineage>
        <taxon>Bacteria</taxon>
        <taxon>Bacillati</taxon>
        <taxon>Actinomycetota</taxon>
        <taxon>Thermoleophilia</taxon>
        <taxon>Solirubrobacterales</taxon>
        <taxon>Baekduiaceae</taxon>
        <taxon>Svornostia</taxon>
    </lineage>
</organism>
<dbReference type="SUPFAM" id="SSF51246">
    <property type="entry name" value="Rudiment single hybrid motif"/>
    <property type="match status" value="1"/>
</dbReference>
<comment type="subunit">
    <text evidence="3 4">Homodimer.</text>
</comment>
<proteinExistence type="inferred from homology"/>
<dbReference type="PANTHER" id="PTHR11609:SF5">
    <property type="entry name" value="PHOSPHORIBOSYLAMINOIMIDAZOLE CARBOXYLASE"/>
    <property type="match status" value="1"/>
</dbReference>
<comment type="catalytic activity">
    <reaction evidence="3 4">
        <text>5-amino-1-(5-phospho-beta-D-ribosyl)imidazole + hydrogencarbonate + ATP = 5-carboxyamino-1-(5-phospho-D-ribosyl)imidazole + ADP + phosphate + 2 H(+)</text>
        <dbReference type="Rhea" id="RHEA:19317"/>
        <dbReference type="ChEBI" id="CHEBI:15378"/>
        <dbReference type="ChEBI" id="CHEBI:17544"/>
        <dbReference type="ChEBI" id="CHEBI:30616"/>
        <dbReference type="ChEBI" id="CHEBI:43474"/>
        <dbReference type="ChEBI" id="CHEBI:58730"/>
        <dbReference type="ChEBI" id="CHEBI:137981"/>
        <dbReference type="ChEBI" id="CHEBI:456216"/>
        <dbReference type="EC" id="6.3.4.18"/>
    </reaction>
</comment>
<dbReference type="Gene3D" id="3.30.1490.20">
    <property type="entry name" value="ATP-grasp fold, A domain"/>
    <property type="match status" value="1"/>
</dbReference>
<accession>A0ABY5PN37</accession>
<evidence type="ECO:0000259" key="7">
    <source>
        <dbReference type="Pfam" id="PF22660"/>
    </source>
</evidence>
<feature type="binding site" evidence="3">
    <location>
        <begin position="270"/>
        <end position="271"/>
    </location>
    <ligand>
        <name>ATP</name>
        <dbReference type="ChEBI" id="CHEBI:30616"/>
    </ligand>
</feature>
<dbReference type="Pfam" id="PF22660">
    <property type="entry name" value="RS_preATP-grasp-like"/>
    <property type="match status" value="1"/>
</dbReference>
<dbReference type="InterPro" id="IPR054350">
    <property type="entry name" value="PurT/PurK_preATP-grasp"/>
</dbReference>
<evidence type="ECO:0000259" key="5">
    <source>
        <dbReference type="Pfam" id="PF02222"/>
    </source>
</evidence>
<dbReference type="InterPro" id="IPR005875">
    <property type="entry name" value="PurK"/>
</dbReference>
<feature type="binding site" evidence="3">
    <location>
        <position position="110"/>
    </location>
    <ligand>
        <name>ATP</name>
        <dbReference type="ChEBI" id="CHEBI:30616"/>
    </ligand>
</feature>
<dbReference type="Proteomes" id="UP001058860">
    <property type="component" value="Chromosome"/>
</dbReference>
<dbReference type="HAMAP" id="MF_01928">
    <property type="entry name" value="PurK"/>
    <property type="match status" value="1"/>
</dbReference>
<dbReference type="InterPro" id="IPR016185">
    <property type="entry name" value="PreATP-grasp_dom_sf"/>
</dbReference>
<dbReference type="NCBIfam" id="NF004680">
    <property type="entry name" value="PRK06019.1-6"/>
    <property type="match status" value="1"/>
</dbReference>
<dbReference type="GO" id="GO:0034028">
    <property type="term" value="F:5-(carboxyamino)imidazole ribonucleotide synthase activity"/>
    <property type="evidence" value="ECO:0007669"/>
    <property type="project" value="UniProtKB-EC"/>
</dbReference>
<feature type="domain" description="ATP-grasp fold ATP-dependent carboxylate-amine ligase-type" evidence="5">
    <location>
        <begin position="120"/>
        <end position="292"/>
    </location>
</feature>
<evidence type="ECO:0000256" key="3">
    <source>
        <dbReference type="HAMAP-Rule" id="MF_01928"/>
    </source>
</evidence>
<dbReference type="SUPFAM" id="SSF52440">
    <property type="entry name" value="PreATP-grasp domain"/>
    <property type="match status" value="1"/>
</dbReference>
<comment type="caution">
    <text evidence="3">Lacks conserved residue(s) required for the propagation of feature annotation.</text>
</comment>
<dbReference type="NCBIfam" id="TIGR01161">
    <property type="entry name" value="purK"/>
    <property type="match status" value="1"/>
</dbReference>
<keyword evidence="3 4" id="KW-0658">Purine biosynthesis</keyword>
<keyword evidence="1 3" id="KW-0547">Nucleotide-binding</keyword>
<keyword evidence="3 4" id="KW-0436">Ligase</keyword>
<evidence type="ECO:0000256" key="2">
    <source>
        <dbReference type="ARBA" id="ARBA00022840"/>
    </source>
</evidence>
<keyword evidence="2 3" id="KW-0067">ATP-binding</keyword>
<feature type="binding site" evidence="3">
    <location>
        <position position="193"/>
    </location>
    <ligand>
        <name>ATP</name>
        <dbReference type="ChEBI" id="CHEBI:30616"/>
    </ligand>
</feature>
<evidence type="ECO:0000259" key="6">
    <source>
        <dbReference type="Pfam" id="PF17769"/>
    </source>
</evidence>
<reference evidence="9" key="1">
    <citation type="submission" date="2021-11" db="EMBL/GenBank/DDBJ databases">
        <title>Cultivation dependent microbiological survey of springs from the worlds oldest radium mine currently devoted to the extraction of radon-saturated water.</title>
        <authorList>
            <person name="Kapinusova G."/>
            <person name="Smrhova T."/>
            <person name="Strejcek M."/>
            <person name="Suman J."/>
            <person name="Jani K."/>
            <person name="Pajer P."/>
            <person name="Uhlik O."/>
        </authorList>
    </citation>
    <scope>NUCLEOTIDE SEQUENCE [LARGE SCALE GENOMIC DNA]</scope>
    <source>
        <strain evidence="9">J379</strain>
    </source>
</reference>
<dbReference type="NCBIfam" id="NF004679">
    <property type="entry name" value="PRK06019.1-5"/>
    <property type="match status" value="1"/>
</dbReference>
<comment type="pathway">
    <text evidence="3 4">Purine metabolism; IMP biosynthesis via de novo pathway; 5-amino-1-(5-phospho-D-ribosyl)imidazole-4-carboxylate from 5-amino-1-(5-phospho-D-ribosyl)imidazole (N5-CAIR route): step 1/2.</text>
</comment>
<dbReference type="PANTHER" id="PTHR11609">
    <property type="entry name" value="PURINE BIOSYNTHESIS PROTEIN 6/7, PUR6/7"/>
    <property type="match status" value="1"/>
</dbReference>
<dbReference type="InterPro" id="IPR040686">
    <property type="entry name" value="PurK_C"/>
</dbReference>
<keyword evidence="9" id="KW-1185">Reference proteome</keyword>
<dbReference type="Pfam" id="PF17769">
    <property type="entry name" value="PurK_C"/>
    <property type="match status" value="1"/>
</dbReference>
<evidence type="ECO:0000256" key="1">
    <source>
        <dbReference type="ARBA" id="ARBA00022741"/>
    </source>
</evidence>
<gene>
    <name evidence="3 4" type="primary">purK</name>
    <name evidence="8" type="ORF">LRS13_11595</name>
</gene>
<feature type="binding site" evidence="3">
    <location>
        <position position="151"/>
    </location>
    <ligand>
        <name>ATP</name>
        <dbReference type="ChEBI" id="CHEBI:30616"/>
    </ligand>
</feature>